<keyword evidence="1" id="KW-0472">Membrane</keyword>
<feature type="transmembrane region" description="Helical" evidence="1">
    <location>
        <begin position="220"/>
        <end position="239"/>
    </location>
</feature>
<organism evidence="2 3">
    <name type="scientific">Natronoarchaeum mannanilyticum</name>
    <dbReference type="NCBI Taxonomy" id="926360"/>
    <lineage>
        <taxon>Archaea</taxon>
        <taxon>Methanobacteriati</taxon>
        <taxon>Methanobacteriota</taxon>
        <taxon>Stenosarchaea group</taxon>
        <taxon>Halobacteria</taxon>
        <taxon>Halobacteriales</taxon>
        <taxon>Natronoarchaeaceae</taxon>
    </lineage>
</organism>
<keyword evidence="3" id="KW-1185">Reference proteome</keyword>
<feature type="transmembrane region" description="Helical" evidence="1">
    <location>
        <begin position="344"/>
        <end position="367"/>
    </location>
</feature>
<protein>
    <submittedName>
        <fullName evidence="2">Uncharacterized protein</fullName>
    </submittedName>
</protein>
<name>A0AAV3TC01_9EURY</name>
<comment type="caution">
    <text evidence="2">The sequence shown here is derived from an EMBL/GenBank/DDBJ whole genome shotgun (WGS) entry which is preliminary data.</text>
</comment>
<feature type="transmembrane region" description="Helical" evidence="1">
    <location>
        <begin position="245"/>
        <end position="266"/>
    </location>
</feature>
<feature type="transmembrane region" description="Helical" evidence="1">
    <location>
        <begin position="188"/>
        <end position="208"/>
    </location>
</feature>
<keyword evidence="1" id="KW-0812">Transmembrane</keyword>
<proteinExistence type="predicted"/>
<feature type="transmembrane region" description="Helical" evidence="1">
    <location>
        <begin position="373"/>
        <end position="393"/>
    </location>
</feature>
<feature type="transmembrane region" description="Helical" evidence="1">
    <location>
        <begin position="278"/>
        <end position="297"/>
    </location>
</feature>
<evidence type="ECO:0000313" key="2">
    <source>
        <dbReference type="EMBL" id="GAA0677434.1"/>
    </source>
</evidence>
<dbReference type="EMBL" id="BAAADV010000007">
    <property type="protein sequence ID" value="GAA0677434.1"/>
    <property type="molecule type" value="Genomic_DNA"/>
</dbReference>
<dbReference type="AlphaFoldDB" id="A0AAV3TC01"/>
<accession>A0AAV3TC01</accession>
<sequence>MAGTQAISRRVRWFVAASVCFLVSWQVAAVAGLPAGVGVRLGVYGFVLHAVFGQAYSLVPAYFEAELDGAAPLAAQFPATALGTLLLAADAVRPAAELAGVGLAAIGSALWLAGVVVFVATLLWTLRGNLSGRRTGTGDHNAHRRELDRLANAFVPIALAYLLVGSYATAAGATPLPPLLDGYPPRAVHLLAAGAGALLVFAIGFRLLPRLLVATPPRALAWLVLPTGAAGPALLATGIGTSRLLVGAAIEAVAVVGFALAVAALLRRSDRERVGRYGVGIGALAGFLGVLLGLHFATAGPTAALAAVHARLNVLGFLGLTIVGVSYHFYPPAVGRLPGVGDRLAAASIAAIAVGLALEVAGAVAAVELAVTVGRFGALVGSLLVAYVLAAAFRASANR</sequence>
<feature type="transmembrane region" description="Helical" evidence="1">
    <location>
        <begin position="12"/>
        <end position="35"/>
    </location>
</feature>
<feature type="transmembrane region" description="Helical" evidence="1">
    <location>
        <begin position="150"/>
        <end position="168"/>
    </location>
</feature>
<feature type="transmembrane region" description="Helical" evidence="1">
    <location>
        <begin position="41"/>
        <end position="63"/>
    </location>
</feature>
<evidence type="ECO:0000313" key="3">
    <source>
        <dbReference type="Proteomes" id="UP001500420"/>
    </source>
</evidence>
<dbReference type="RefSeq" id="WP_343774553.1">
    <property type="nucleotide sequence ID" value="NZ_BAAADV010000007.1"/>
</dbReference>
<dbReference type="Proteomes" id="UP001500420">
    <property type="component" value="Unassembled WGS sequence"/>
</dbReference>
<evidence type="ECO:0000256" key="1">
    <source>
        <dbReference type="SAM" id="Phobius"/>
    </source>
</evidence>
<keyword evidence="1" id="KW-1133">Transmembrane helix</keyword>
<feature type="transmembrane region" description="Helical" evidence="1">
    <location>
        <begin position="70"/>
        <end position="89"/>
    </location>
</feature>
<feature type="transmembrane region" description="Helical" evidence="1">
    <location>
        <begin position="101"/>
        <end position="124"/>
    </location>
</feature>
<reference evidence="2 3" key="1">
    <citation type="journal article" date="2019" name="Int. J. Syst. Evol. Microbiol.">
        <title>The Global Catalogue of Microorganisms (GCM) 10K type strain sequencing project: providing services to taxonomists for standard genome sequencing and annotation.</title>
        <authorList>
            <consortium name="The Broad Institute Genomics Platform"/>
            <consortium name="The Broad Institute Genome Sequencing Center for Infectious Disease"/>
            <person name="Wu L."/>
            <person name="Ma J."/>
        </authorList>
    </citation>
    <scope>NUCLEOTIDE SEQUENCE [LARGE SCALE GENOMIC DNA]</scope>
    <source>
        <strain evidence="2 3">JCM 16328</strain>
    </source>
</reference>
<gene>
    <name evidence="2" type="ORF">GCM10009020_26760</name>
</gene>